<proteinExistence type="predicted"/>
<evidence type="ECO:0000259" key="2">
    <source>
        <dbReference type="SMART" id="SM00912"/>
    </source>
</evidence>
<dbReference type="NCBIfam" id="TIGR01901">
    <property type="entry name" value="adhes_NPXG"/>
    <property type="match status" value="1"/>
</dbReference>
<comment type="caution">
    <text evidence="3">The sequence shown here is derived from an EMBL/GenBank/DDBJ whole genome shotgun (WGS) entry which is preliminary data.</text>
</comment>
<dbReference type="SMART" id="SM00912">
    <property type="entry name" value="Haemagg_act"/>
    <property type="match status" value="1"/>
</dbReference>
<dbReference type="Gene3D" id="2.160.20.10">
    <property type="entry name" value="Single-stranded right-handed beta-helix, Pectin lyase-like"/>
    <property type="match status" value="1"/>
</dbReference>
<dbReference type="EMBL" id="WXXP01000018">
    <property type="protein sequence ID" value="NEK54053.1"/>
    <property type="molecule type" value="Genomic_DNA"/>
</dbReference>
<accession>A0A444I4H7</accession>
<feature type="region of interest" description="Disordered" evidence="1">
    <location>
        <begin position="2001"/>
        <end position="2025"/>
    </location>
</feature>
<dbReference type="SUPFAM" id="SSF51126">
    <property type="entry name" value="Pectin lyase-like"/>
    <property type="match status" value="1"/>
</dbReference>
<dbReference type="InterPro" id="IPR011050">
    <property type="entry name" value="Pectin_lyase_fold/virulence"/>
</dbReference>
<feature type="domain" description="Filamentous haemagglutinin FhaB/tRNA nuclease CdiA-like TPS" evidence="2">
    <location>
        <begin position="64"/>
        <end position="186"/>
    </location>
</feature>
<dbReference type="RefSeq" id="WP_018246569.1">
    <property type="nucleotide sequence ID" value="NZ_CP121637.1"/>
</dbReference>
<dbReference type="InterPro" id="IPR025157">
    <property type="entry name" value="Hemagglutinin_rpt"/>
</dbReference>
<evidence type="ECO:0000313" key="3">
    <source>
        <dbReference type="EMBL" id="NEK54053.1"/>
    </source>
</evidence>
<evidence type="ECO:0000256" key="1">
    <source>
        <dbReference type="SAM" id="MobiDB-lite"/>
    </source>
</evidence>
<protein>
    <submittedName>
        <fullName evidence="3">Filamentous hemagglutinin N-terminal domain-containing protein</fullName>
    </submittedName>
</protein>
<dbReference type="GO" id="GO:0003824">
    <property type="term" value="F:catalytic activity"/>
    <property type="evidence" value="ECO:0007669"/>
    <property type="project" value="UniProtKB-ARBA"/>
</dbReference>
<sequence>MREKTGLGSEARGLGCRLGRFGNRSLAIVLSTLLVFQPMLANAQSVSASTTAPAANQPGVGAAPNGVPLIDIVTPNATGLSHNKYDNFNVGTPGLILNNYKGEIGNSNLGGVTPGNPNLNNSAPASVILNEVTSGNRSALNGPTEVFGGRADVVIANPNGITCDGCGFINTPHATLTTGAPQIGADGKLNGFIVNGGDVTIGPNGGNFAAGPGAVDLFDIVSRAVHVNGPVYGKDLRVTAGASNFDYATGNSQALAPISGTPEYAIDGTALGAMQADRIKIVVTEKGAGVRMSGNLAANTNELSLSADGKISLGNVSGQQGVSISSKAKVTAAKVASKAKVAVQADQGITLDTVAADGDILLSSGSGLLSVGAEVNSAANVLMSSDAGIAAGSVIAGNALTLSSTSGDIQVAGAVKGTGALSITATSGAISAASLVSSNNIALSAGADIGISGDVLAQGNVTASGRSISAATVVSGLDIAATNAAANGSTVLSGAGDIQLAASSGSVDVDALLSAGDTSVTSAALTAQSVIAHGAIAINAATDISGQILSGGNIDLTGSAIAADAIIAGIDFAGTEAAGGNIVLTQSGDLSLAASGDIDTGTLLAAGNISASAANLSAAAITSHGAIALSGNTDITGQLLGAGDVSISGGSIAAGTIVAGMDFAATAASPGGAIAVGTAGDLMLDAGSSGSVDIDTLLAAGALLIDAGRFQADNVSGHGAVTINADTSVTGQLLGAGDVSVTGPAIQAGAIVSGVDFAATAQSTNGDIALGQTGDLTLKATATDISAGNLLAAGNVDASAAGDVSANVVAHQDMTIAAGGTIDLTGQSLAAGNASLSARDITVDTLVSGLDFAATAASADTLKLQQTGSMSLAATSGSITAGDALLSSGALSASAGQNIAYNKLQSLSSAALTASGGQISYGNPTRTAGNLTLTTTNIDLSNGRASNIAAGGTLTLNAASANLANSSLTLGGLALNLSGTADLSGARVNAITTAGGSGDIAIDATGLTTTAGTALLAANDLTLTLPSLINAGQLAAGNDLTFNVSGNLTNNATGLAYAGKDASLFVGGVLTNNQGAILANHDLQIAGVAAGLRNTEFTNISGLIQAGNDMSILTSNLTNRRVATPQWTTGTLVSSGVVSGFTLNPVAAGLPFGYLETADQNMYQLYAGVDPGLWQDYQPLLWSKATLADGTTYRAWTWISADGPEKVGPIIDWIRDRVPRDANGNPVADPNNPSRYFIVDEVNFSGSDESTTYSWDWSSHLSQSVYEDRMVGTLSPEATIRASRNLSIDATNLTNSYSSIEAGGDATLEGSTLTNTGVTLFRTTTTTCNAQGACTAYDANGNANPSKNIANGTTIVSSVQAIGGVSANIKAGGALSVNFGSVNNTSAAGSMAGGASLAASSNPGDPLSALDGLTAGGALFNVNSALGGVTANGGSLRAGLGNIADRIRVDGAALAAAAKPKSGGVGGTIPGQIFLFETRAAYLDVGKFYGSGYFMNKIGYVPETTVPFLGDAYFENQLIDTQLRQLVGEGLGRSTFIAGNDAIEQMKTLLDNGADYARDNGLVVGQGLTPEQAAALTKSIVLYQWQTVDGVQVLAPVVYVAAADRQKLSGAGAVMAGGSVDMNVGNLDNSSLIASAGGLTVSGSSIQGSGTFLSRGDTTLNATNGITLAAQTMTIGGQNLVNANAGVTAGGNLLLAGGSGDLALKGVKVNATRDASLTGNNVTLAAAKVDNAGQQNATGTQVASGKALSIKATDNANVIGSSAKAGTTLDVTADKGSVAVVSTDVARNNQSGYTKTLSTDQQQSQLSAGTNATIKAGDDILLSGSSIKGGDNVALNAGDDINITAAQETSASSFGKKSASSITNVGSEISAGGDLSVTAGNGSGDHDLNIVGSKLAADGKLSLKADGDVTIAEATDTATLDTKLSTKGGFLGSSEKTTTHLETTTAVGSAITGGGGVDISSGKDTVISASKIEAGNEAGADPADLNISAGGDLIIASGMDTSAKDDKSSRSGFLSKGSSSHKSYDETTVASELGASGNINLTAEGAAVISGSKANADGSISVTGDSVSIIGAQETHELEEQRKKSGFGVGGGGGFISIYGSQQNKGAQASTLNVGSALSAGEDVNLKARTTDLNIMGSSVDAENDINLSAKRDVNVTPGAESFSQSEQEKKSGFGISFGSSGGGFSVGIGAQTSKDSSAQQSDTNAASMLSAGRDLNISAGNNVNLQAAGASAERDVNLFAGKDINLLSANDVTNYQEVHEKTFAGVTLSVSSQLGSAAQSIMNGAERLSDPGGVNGLTNSAIAGLSFYQGIKNLQGVYDGLTSADPNVATGLSFNIGINAGVSHQESSSSSSSSTPVVTAIGAGRSITMEAENGSITSDGAQIVAGYDKFGLPTISDDPLAGDIFLSAQNGNINLNAATGTSDTSSKNSSFSAGVGVNFGCTTKTGCSADVGASGSYGKGGSDTVGTSHTNSHVSGTGDVTILTNDLALRGASVTGNSVTADVRNLMVESLVDTTKAHADQLSLSGQIGLGSTGVSGATQKATGDAAVVAEQSGIHAAAGGLNLTVEKQTTLVGGLITSQASAELNHFETGTLDVADVDTHSSWKADTYGGSIGAGGLSFAKVNDGESASGKAYSAIGGNIGITITDPEHQTQDIGTIRRDTDNTNTSLPGLPDLQNILRDQYKTQADLQEAQKTMAGLVGDIGSELYKQAALNQDQVGMDYWKEGGAGRALLHAIGGGILGGVNGWEGAIKAALGGAATTLMAPAIAELVKGMLKGTKYEGTPEGDALAKLIGATLAAGVGGAVGGAEGAGYGAANYQYNYLDHADNDALNAAKAACDASKRTDTKACGEQTRLEAKDKQQQDAYVACQPGGFQAAGCDAVFANMVAALSSYSGTASWLLPEDQYQAALKELQDNGGLEQIWKIMAPNGLDKLSEQEKRDGSKLIYLLIRDPSGFTAIPSLIAKANNGDLLALLQVLTLFAKFKASGVNVDGLPTNADNEADEVGECVGGSCSACSFDGSTLVKTDQGFTAIRNIQPGSTQVWSRDELGHEGFKPVLAQFGNRHSKTVYLTLRMEKGGHRQTITTTLTHPFFAISKQRLASNAAFSEGRDVMARFVNGSWVTARDLKIGQQLFDADGGWSEVVGVRTENKQLDAYNLTIADFHTYFVKQADNDNAQPVWVHNACGPDINKFIQQSTKTRASEVFEAAQSEFDVLAKGESVGTNGGSVFAASLKSVSQEEIQFAYDSANSGNKVVILGGSKNGGLDFIINDQRFELATVSKNSTVTVQRSILEKIDSKTRVASGASIVIDGRAANLSRGTAEQAMKNVMSDALYDQNAPTITIYTAQGKLVYSYPK</sequence>
<dbReference type="Pfam" id="PF05860">
    <property type="entry name" value="TPS"/>
    <property type="match status" value="1"/>
</dbReference>
<gene>
    <name evidence="3" type="ORF">GUK36_32170</name>
</gene>
<dbReference type="Gene3D" id="2.170.16.10">
    <property type="entry name" value="Hedgehog/Intein (Hint) domain"/>
    <property type="match status" value="1"/>
</dbReference>
<dbReference type="Pfam" id="PF07591">
    <property type="entry name" value="PT-HINT"/>
    <property type="match status" value="1"/>
</dbReference>
<name>A0A444I4H7_RHILE</name>
<dbReference type="InterPro" id="IPR008638">
    <property type="entry name" value="FhaB/CdiA-like_TPS"/>
</dbReference>
<dbReference type="CDD" id="cd00081">
    <property type="entry name" value="Hint"/>
    <property type="match status" value="1"/>
</dbReference>
<reference evidence="3 4" key="1">
    <citation type="submission" date="2020-01" db="EMBL/GenBank/DDBJ databases">
        <title>Rhizobium genotypes associated with high levels of biological nitrogen fixation by grain legumes in a temperate-maritime cropping system.</title>
        <authorList>
            <person name="Maluk M."/>
            <person name="Francesc Ferrando Molina F."/>
            <person name="Lopez Del Egido L."/>
            <person name="Lafos M."/>
            <person name="Langarica-Fuentes A."/>
            <person name="Gebre Yohannes G."/>
            <person name="Young M.W."/>
            <person name="Martin P."/>
            <person name="Gantlett R."/>
            <person name="Kenicer G."/>
            <person name="Hawes C."/>
            <person name="Begg G.S."/>
            <person name="Quilliam R.S."/>
            <person name="Squire G.R."/>
            <person name="Poole P.S."/>
            <person name="Young P.W."/>
            <person name="Iannetta P.M."/>
            <person name="James E.K."/>
        </authorList>
    </citation>
    <scope>NUCLEOTIDE SEQUENCE [LARGE SCALE GENOMIC DNA]</scope>
    <source>
        <strain evidence="3 4">JHI944</strain>
    </source>
</reference>
<organism evidence="3 4">
    <name type="scientific">Rhizobium leguminosarum</name>
    <dbReference type="NCBI Taxonomy" id="384"/>
    <lineage>
        <taxon>Bacteria</taxon>
        <taxon>Pseudomonadati</taxon>
        <taxon>Pseudomonadota</taxon>
        <taxon>Alphaproteobacteria</taxon>
        <taxon>Hyphomicrobiales</taxon>
        <taxon>Rhizobiaceae</taxon>
        <taxon>Rhizobium/Agrobacterium group</taxon>
        <taxon>Rhizobium</taxon>
    </lineage>
</organism>
<dbReference type="SUPFAM" id="SSF51294">
    <property type="entry name" value="Hedgehog/intein (Hint) domain"/>
    <property type="match status" value="1"/>
</dbReference>
<evidence type="ECO:0000313" key="4">
    <source>
        <dbReference type="Proteomes" id="UP000471409"/>
    </source>
</evidence>
<dbReference type="InterPro" id="IPR012334">
    <property type="entry name" value="Pectin_lyas_fold"/>
</dbReference>
<dbReference type="GeneID" id="61427815"/>
<dbReference type="Pfam" id="PF13332">
    <property type="entry name" value="Fil_haemagg_2"/>
    <property type="match status" value="4"/>
</dbReference>
<feature type="compositionally biased region" description="Low complexity" evidence="1">
    <location>
        <begin position="2010"/>
        <end position="2021"/>
    </location>
</feature>
<dbReference type="Proteomes" id="UP000471409">
    <property type="component" value="Unassembled WGS sequence"/>
</dbReference>
<dbReference type="InterPro" id="IPR036844">
    <property type="entry name" value="Hint_dom_sf"/>
</dbReference>